<keyword evidence="6" id="KW-1185">Reference proteome</keyword>
<dbReference type="GO" id="GO:0015035">
    <property type="term" value="F:protein-disulfide reductase activity"/>
    <property type="evidence" value="ECO:0007669"/>
    <property type="project" value="InterPro"/>
</dbReference>
<dbReference type="AlphaFoldDB" id="A0A347W9M7"/>
<name>A0A347W9M7_9PROT</name>
<dbReference type="EMBL" id="CP023036">
    <property type="protein sequence ID" value="AXY21570.1"/>
    <property type="molecule type" value="Genomic_DNA"/>
</dbReference>
<evidence type="ECO:0000256" key="2">
    <source>
        <dbReference type="ARBA" id="ARBA00022692"/>
    </source>
</evidence>
<sequence>MRSYALLLVLAGCMALGIAWWSEHVLGTVPCELCLMERWPYRIVIGLGVLAAVLPRGGARLALWLCVPVLLSGGVLSFVHVGVEQGWWISPFPSCRAPVFHGGTFAERLASMPRHPAKPCDAATYLVPGLPLSMAAMDGIYALLLILPVRLALRHGKVRAMFRDRGQKTIQ</sequence>
<protein>
    <submittedName>
        <fullName evidence="5">Disulfide bond formation protein B</fullName>
    </submittedName>
</protein>
<keyword evidence="3" id="KW-1133">Transmembrane helix</keyword>
<evidence type="ECO:0000256" key="4">
    <source>
        <dbReference type="ARBA" id="ARBA00023136"/>
    </source>
</evidence>
<keyword evidence="4" id="KW-0472">Membrane</keyword>
<dbReference type="RefSeq" id="WP_102325227.1">
    <property type="nucleotide sequence ID" value="NZ_CALCQY010000021.1"/>
</dbReference>
<evidence type="ECO:0000313" key="6">
    <source>
        <dbReference type="Proteomes" id="UP000264120"/>
    </source>
</evidence>
<keyword evidence="2" id="KW-0812">Transmembrane</keyword>
<accession>A0A347W9M7</accession>
<evidence type="ECO:0000256" key="3">
    <source>
        <dbReference type="ARBA" id="ARBA00022989"/>
    </source>
</evidence>
<dbReference type="SUPFAM" id="SSF158442">
    <property type="entry name" value="DsbB-like"/>
    <property type="match status" value="1"/>
</dbReference>
<dbReference type="OrthoDB" id="9808637at2"/>
<comment type="subcellular location">
    <subcellularLocation>
        <location evidence="1">Membrane</location>
        <topology evidence="1">Multi-pass membrane protein</topology>
    </subcellularLocation>
</comment>
<dbReference type="Pfam" id="PF02600">
    <property type="entry name" value="DsbB"/>
    <property type="match status" value="1"/>
</dbReference>
<reference evidence="5 6" key="1">
    <citation type="submission" date="2017-08" db="EMBL/GenBank/DDBJ databases">
        <title>Complete genome sequence of Gluconacetobacter saccharivorans CV1 isolated from Fermented Vinegar.</title>
        <authorList>
            <person name="Kim S.-Y."/>
        </authorList>
    </citation>
    <scope>NUCLEOTIDE SEQUENCE [LARGE SCALE GENOMIC DNA]</scope>
    <source>
        <strain evidence="5 6">CV1</strain>
    </source>
</reference>
<dbReference type="Gene3D" id="1.20.1550.10">
    <property type="entry name" value="DsbB-like"/>
    <property type="match status" value="1"/>
</dbReference>
<gene>
    <name evidence="5" type="primary">dsbB</name>
    <name evidence="5" type="ORF">CD178_00764</name>
</gene>
<dbReference type="GO" id="GO:0016020">
    <property type="term" value="C:membrane"/>
    <property type="evidence" value="ECO:0007669"/>
    <property type="project" value="UniProtKB-SubCell"/>
</dbReference>
<dbReference type="InterPro" id="IPR023380">
    <property type="entry name" value="DsbB-like_sf"/>
</dbReference>
<dbReference type="GeneID" id="98314187"/>
<proteinExistence type="predicted"/>
<evidence type="ECO:0000313" key="5">
    <source>
        <dbReference type="EMBL" id="AXY21570.1"/>
    </source>
</evidence>
<dbReference type="InterPro" id="IPR003752">
    <property type="entry name" value="DiS_bond_form_DsbB/BdbC"/>
</dbReference>
<organism evidence="5 6">
    <name type="scientific">Komagataeibacter saccharivorans</name>
    <dbReference type="NCBI Taxonomy" id="265959"/>
    <lineage>
        <taxon>Bacteria</taxon>
        <taxon>Pseudomonadati</taxon>
        <taxon>Pseudomonadota</taxon>
        <taxon>Alphaproteobacteria</taxon>
        <taxon>Acetobacterales</taxon>
        <taxon>Acetobacteraceae</taxon>
        <taxon>Komagataeibacter</taxon>
    </lineage>
</organism>
<dbReference type="GO" id="GO:0006457">
    <property type="term" value="P:protein folding"/>
    <property type="evidence" value="ECO:0007669"/>
    <property type="project" value="InterPro"/>
</dbReference>
<dbReference type="Proteomes" id="UP000264120">
    <property type="component" value="Chromosome"/>
</dbReference>
<evidence type="ECO:0000256" key="1">
    <source>
        <dbReference type="ARBA" id="ARBA00004141"/>
    </source>
</evidence>
<dbReference type="KEGG" id="ksc:CD178_00764"/>